<dbReference type="GO" id="GO:0006357">
    <property type="term" value="P:regulation of transcription by RNA polymerase II"/>
    <property type="evidence" value="ECO:0007669"/>
    <property type="project" value="TreeGrafter"/>
</dbReference>
<dbReference type="EMBL" id="BTSY01000004">
    <property type="protein sequence ID" value="GMT23758.1"/>
    <property type="molecule type" value="Genomic_DNA"/>
</dbReference>
<dbReference type="GO" id="GO:0005667">
    <property type="term" value="C:transcription regulator complex"/>
    <property type="evidence" value="ECO:0007669"/>
    <property type="project" value="TreeGrafter"/>
</dbReference>
<evidence type="ECO:0000313" key="4">
    <source>
        <dbReference type="Proteomes" id="UP001432322"/>
    </source>
</evidence>
<evidence type="ECO:0000313" key="3">
    <source>
        <dbReference type="EMBL" id="GMT23758.1"/>
    </source>
</evidence>
<feature type="region of interest" description="Disordered" evidence="1">
    <location>
        <begin position="1"/>
        <end position="82"/>
    </location>
</feature>
<evidence type="ECO:0000256" key="1">
    <source>
        <dbReference type="SAM" id="MobiDB-lite"/>
    </source>
</evidence>
<dbReference type="SMART" id="SM00595">
    <property type="entry name" value="MADF"/>
    <property type="match status" value="1"/>
</dbReference>
<dbReference type="InterPro" id="IPR039353">
    <property type="entry name" value="TF_Adf1"/>
</dbReference>
<dbReference type="AlphaFoldDB" id="A0AAV5VZV5"/>
<name>A0AAV5VZV5_9BILA</name>
<organism evidence="3 4">
    <name type="scientific">Pristionchus fissidentatus</name>
    <dbReference type="NCBI Taxonomy" id="1538716"/>
    <lineage>
        <taxon>Eukaryota</taxon>
        <taxon>Metazoa</taxon>
        <taxon>Ecdysozoa</taxon>
        <taxon>Nematoda</taxon>
        <taxon>Chromadorea</taxon>
        <taxon>Rhabditida</taxon>
        <taxon>Rhabditina</taxon>
        <taxon>Diplogasteromorpha</taxon>
        <taxon>Diplogasteroidea</taxon>
        <taxon>Neodiplogasteridae</taxon>
        <taxon>Pristionchus</taxon>
    </lineage>
</organism>
<feature type="compositionally biased region" description="Basic and acidic residues" evidence="1">
    <location>
        <begin position="71"/>
        <end position="82"/>
    </location>
</feature>
<protein>
    <recommendedName>
        <fullName evidence="2">MADF domain-containing protein</fullName>
    </recommendedName>
</protein>
<comment type="caution">
    <text evidence="3">The sequence shown here is derived from an EMBL/GenBank/DDBJ whole genome shotgun (WGS) entry which is preliminary data.</text>
</comment>
<proteinExistence type="predicted"/>
<accession>A0AAV5VZV5</accession>
<reference evidence="3" key="1">
    <citation type="submission" date="2023-10" db="EMBL/GenBank/DDBJ databases">
        <title>Genome assembly of Pristionchus species.</title>
        <authorList>
            <person name="Yoshida K."/>
            <person name="Sommer R.J."/>
        </authorList>
    </citation>
    <scope>NUCLEOTIDE SEQUENCE</scope>
    <source>
        <strain evidence="3">RS5133</strain>
    </source>
</reference>
<dbReference type="PROSITE" id="PS51029">
    <property type="entry name" value="MADF"/>
    <property type="match status" value="1"/>
</dbReference>
<evidence type="ECO:0000259" key="2">
    <source>
        <dbReference type="PROSITE" id="PS51029"/>
    </source>
</evidence>
<feature type="non-terminal residue" evidence="3">
    <location>
        <position position="1"/>
    </location>
</feature>
<dbReference type="GO" id="GO:0005634">
    <property type="term" value="C:nucleus"/>
    <property type="evidence" value="ECO:0007669"/>
    <property type="project" value="TreeGrafter"/>
</dbReference>
<dbReference type="Proteomes" id="UP001432322">
    <property type="component" value="Unassembled WGS sequence"/>
</dbReference>
<feature type="domain" description="MADF" evidence="2">
    <location>
        <begin position="129"/>
        <end position="221"/>
    </location>
</feature>
<gene>
    <name evidence="3" type="ORF">PFISCL1PPCAC_15055</name>
</gene>
<sequence>FRSASSSEMAQAVRRSGGVLLEQAVKRARMMQEEEDAPQVKKEEEMEEKDESPLAAFTRSQVESLADSDSSESKDEETHIKDSGIDVSMILQSLSQSKGEIDSFSPMTPSSGISGPYDVSSFTVDTTFALIDCVRNMPALWDPSSGASQRTKKDTWNLVAESMSEKGYSVDSRLCCSKFRILRDSYMRIIRKSVAKGASAAEKGKTWQFFDPLRFLGDGNGGAIPGEDRSSSSPLSEVPDQIEIAQKSYNDILLNAVHMEAAVLEEKERKELEKESAASAAAEAAAAAKAAAEAAAAKVAAAAIAAANKANEVPSSMVFTEVRSSQSPSLSIRPPSHSIPPIIKSKVAPSTPIVTKTVTPSNGNKPSTVGGTLRIVDTWSSFGDHVADVLREMSRLEEDEAWETRFAIDKLLIERSEILRDKNKKKESDI</sequence>
<dbReference type="Pfam" id="PF10545">
    <property type="entry name" value="MADF_DNA_bdg"/>
    <property type="match status" value="1"/>
</dbReference>
<keyword evidence="4" id="KW-1185">Reference proteome</keyword>
<dbReference type="Gene3D" id="1.10.10.60">
    <property type="entry name" value="Homeodomain-like"/>
    <property type="match status" value="1"/>
</dbReference>
<dbReference type="PANTHER" id="PTHR12243">
    <property type="entry name" value="MADF DOMAIN TRANSCRIPTION FACTOR"/>
    <property type="match status" value="1"/>
</dbReference>
<dbReference type="InterPro" id="IPR006578">
    <property type="entry name" value="MADF-dom"/>
</dbReference>
<dbReference type="PANTHER" id="PTHR12243:SF66">
    <property type="entry name" value="MADF DOMAIN-CONTAINING PROTEIN"/>
    <property type="match status" value="1"/>
</dbReference>